<organism evidence="1 2">
    <name type="scientific">Amanita muscaria (strain Koide BX008)</name>
    <dbReference type="NCBI Taxonomy" id="946122"/>
    <lineage>
        <taxon>Eukaryota</taxon>
        <taxon>Fungi</taxon>
        <taxon>Dikarya</taxon>
        <taxon>Basidiomycota</taxon>
        <taxon>Agaricomycotina</taxon>
        <taxon>Agaricomycetes</taxon>
        <taxon>Agaricomycetidae</taxon>
        <taxon>Agaricales</taxon>
        <taxon>Pluteineae</taxon>
        <taxon>Amanitaceae</taxon>
        <taxon>Amanita</taxon>
    </lineage>
</organism>
<keyword evidence="2" id="KW-1185">Reference proteome</keyword>
<dbReference type="HOGENOM" id="CLU_048453_0_0_1"/>
<dbReference type="OrthoDB" id="42889at2759"/>
<dbReference type="EMBL" id="KN818224">
    <property type="protein sequence ID" value="KIL70285.1"/>
    <property type="molecule type" value="Genomic_DNA"/>
</dbReference>
<gene>
    <name evidence="1" type="ORF">M378DRAFT_1043956</name>
</gene>
<evidence type="ECO:0008006" key="3">
    <source>
        <dbReference type="Google" id="ProtNLM"/>
    </source>
</evidence>
<reference evidence="1 2" key="1">
    <citation type="submission" date="2014-04" db="EMBL/GenBank/DDBJ databases">
        <title>Evolutionary Origins and Diversification of the Mycorrhizal Mutualists.</title>
        <authorList>
            <consortium name="DOE Joint Genome Institute"/>
            <consortium name="Mycorrhizal Genomics Consortium"/>
            <person name="Kohler A."/>
            <person name="Kuo A."/>
            <person name="Nagy L.G."/>
            <person name="Floudas D."/>
            <person name="Copeland A."/>
            <person name="Barry K.W."/>
            <person name="Cichocki N."/>
            <person name="Veneault-Fourrey C."/>
            <person name="LaButti K."/>
            <person name="Lindquist E.A."/>
            <person name="Lipzen A."/>
            <person name="Lundell T."/>
            <person name="Morin E."/>
            <person name="Murat C."/>
            <person name="Riley R."/>
            <person name="Ohm R."/>
            <person name="Sun H."/>
            <person name="Tunlid A."/>
            <person name="Henrissat B."/>
            <person name="Grigoriev I.V."/>
            <person name="Hibbett D.S."/>
            <person name="Martin F."/>
        </authorList>
    </citation>
    <scope>NUCLEOTIDE SEQUENCE [LARGE SCALE GENOMIC DNA]</scope>
    <source>
        <strain evidence="1 2">Koide BX008</strain>
    </source>
</reference>
<dbReference type="GO" id="GO:0005634">
    <property type="term" value="C:nucleus"/>
    <property type="evidence" value="ECO:0007669"/>
    <property type="project" value="TreeGrafter"/>
</dbReference>
<evidence type="ECO:0000313" key="1">
    <source>
        <dbReference type="EMBL" id="KIL70285.1"/>
    </source>
</evidence>
<dbReference type="STRING" id="946122.A0A0C2T344"/>
<dbReference type="SUPFAM" id="SSF82199">
    <property type="entry name" value="SET domain"/>
    <property type="match status" value="1"/>
</dbReference>
<dbReference type="AlphaFoldDB" id="A0A0C2T344"/>
<name>A0A0C2T344_AMAMK</name>
<proteinExistence type="predicted"/>
<protein>
    <recommendedName>
        <fullName evidence="3">SET domain-containing protein</fullName>
    </recommendedName>
</protein>
<dbReference type="PANTHER" id="PTHR13271:SF147">
    <property type="entry name" value="PROTEIN-LYSINE N-METHYLTRANSFERASE EFM1-RELATED"/>
    <property type="match status" value="1"/>
</dbReference>
<dbReference type="PANTHER" id="PTHR13271">
    <property type="entry name" value="UNCHARACTERIZED PUTATIVE METHYLTRANSFERASE"/>
    <property type="match status" value="1"/>
</dbReference>
<sequence length="402" mass="44799">MPPADSFKTWFLKHGGGFHRHVTSGENTKGISIIAIKDLQPDTTIVSCPFSLVITKTLAQTVLSKILDVETIIVKGSWSERQWISLYICFHWIIRRERNDNVHLSHYEYVEMLPLPETLRTPLQFTPSELEAFRGTNLYGATIDRWRLGESGKQNTRNVSRRERYLTGATYLSSRAFPSSLLAPTPTLVADISTEPVLIPGLDSLNHARGAAVTWAVTYPDSDSVTNSQKESFISLVLHKPAEPNQELFNNYGPKPNSELILGYGFSLPNNPEDTILLKVAGLNGQRWSVGREAQGVEGLWDELLQSFAPESETTPGYEAQLDAAGALADMSSALLDRLPETNEQDDMRPEVAAMLSDYVEGQRDILESLVRFSREKEQEAILTAREEGIVIELGTVGPERK</sequence>
<accession>A0A0C2T344</accession>
<dbReference type="Proteomes" id="UP000054549">
    <property type="component" value="Unassembled WGS sequence"/>
</dbReference>
<dbReference type="InParanoid" id="A0A0C2T344"/>
<dbReference type="GO" id="GO:0016279">
    <property type="term" value="F:protein-lysine N-methyltransferase activity"/>
    <property type="evidence" value="ECO:0007669"/>
    <property type="project" value="TreeGrafter"/>
</dbReference>
<evidence type="ECO:0000313" key="2">
    <source>
        <dbReference type="Proteomes" id="UP000054549"/>
    </source>
</evidence>
<dbReference type="InterPro" id="IPR050600">
    <property type="entry name" value="SETD3_SETD6_MTase"/>
</dbReference>
<dbReference type="InterPro" id="IPR046341">
    <property type="entry name" value="SET_dom_sf"/>
</dbReference>
<dbReference type="Gene3D" id="3.90.1410.10">
    <property type="entry name" value="set domain protein methyltransferase, domain 1"/>
    <property type="match status" value="1"/>
</dbReference>